<name>A0A8K0KDJ5_LADFU</name>
<evidence type="ECO:0000256" key="2">
    <source>
        <dbReference type="SAM" id="Phobius"/>
    </source>
</evidence>
<accession>A0A8K0KDJ5</accession>
<keyword evidence="2" id="KW-0472">Membrane</keyword>
<keyword evidence="2" id="KW-1133">Transmembrane helix</keyword>
<gene>
    <name evidence="3" type="ORF">J437_LFUL013661</name>
</gene>
<comment type="caution">
    <text evidence="3">The sequence shown here is derived from an EMBL/GenBank/DDBJ whole genome shotgun (WGS) entry which is preliminary data.</text>
</comment>
<feature type="transmembrane region" description="Helical" evidence="2">
    <location>
        <begin position="43"/>
        <end position="65"/>
    </location>
</feature>
<dbReference type="Proteomes" id="UP000792457">
    <property type="component" value="Unassembled WGS sequence"/>
</dbReference>
<protein>
    <submittedName>
        <fullName evidence="3">Uncharacterized protein</fullName>
    </submittedName>
</protein>
<evidence type="ECO:0000256" key="1">
    <source>
        <dbReference type="SAM" id="MobiDB-lite"/>
    </source>
</evidence>
<reference evidence="3" key="2">
    <citation type="submission" date="2017-10" db="EMBL/GenBank/DDBJ databases">
        <title>Ladona fulva Genome sequencing and assembly.</title>
        <authorList>
            <person name="Murali S."/>
            <person name="Richards S."/>
            <person name="Bandaranaike D."/>
            <person name="Bellair M."/>
            <person name="Blankenburg K."/>
            <person name="Chao H."/>
            <person name="Dinh H."/>
            <person name="Doddapaneni H."/>
            <person name="Dugan-Rocha S."/>
            <person name="Elkadiri S."/>
            <person name="Gnanaolivu R."/>
            <person name="Hernandez B."/>
            <person name="Skinner E."/>
            <person name="Javaid M."/>
            <person name="Lee S."/>
            <person name="Li M."/>
            <person name="Ming W."/>
            <person name="Munidasa M."/>
            <person name="Muniz J."/>
            <person name="Nguyen L."/>
            <person name="Hughes D."/>
            <person name="Osuji N."/>
            <person name="Pu L.-L."/>
            <person name="Puazo M."/>
            <person name="Qu C."/>
            <person name="Quiroz J."/>
            <person name="Raj R."/>
            <person name="Weissenberger G."/>
            <person name="Xin Y."/>
            <person name="Zou X."/>
            <person name="Han Y."/>
            <person name="Worley K."/>
            <person name="Muzny D."/>
            <person name="Gibbs R."/>
        </authorList>
    </citation>
    <scope>NUCLEOTIDE SEQUENCE</scope>
    <source>
        <strain evidence="3">Sampled in the wild</strain>
    </source>
</reference>
<keyword evidence="4" id="KW-1185">Reference proteome</keyword>
<proteinExistence type="predicted"/>
<feature type="compositionally biased region" description="Basic and acidic residues" evidence="1">
    <location>
        <begin position="138"/>
        <end position="148"/>
    </location>
</feature>
<dbReference type="AlphaFoldDB" id="A0A8K0KDJ5"/>
<keyword evidence="2" id="KW-0812">Transmembrane</keyword>
<evidence type="ECO:0000313" key="3">
    <source>
        <dbReference type="EMBL" id="KAG8232997.1"/>
    </source>
</evidence>
<sequence>METVRDAAIRIRKVSRTPPFSGHSKGWQRYFSNDLRRKMNLRYFGLLIPIRESGTICLAFLLTAVSTTRSRPVGRALNNAGDYSMGWEGTFDSIWNKTKFWTSDAQTPEDFLPEDEGFIRVYSPQAKAAAKVPSPKIKKPETAKKESKASPGTKSNKKLLQVNTKEKITDSFSKRHLLQVDPKDLPQLNNEEDGGYLDGVTTEDVSELLRELRGNWVDEEEGSGSDGSGFGSLDLWSSPHILTIDVTPIIPLTPMSVRGS</sequence>
<organism evidence="3 4">
    <name type="scientific">Ladona fulva</name>
    <name type="common">Scarce chaser dragonfly</name>
    <name type="synonym">Libellula fulva</name>
    <dbReference type="NCBI Taxonomy" id="123851"/>
    <lineage>
        <taxon>Eukaryota</taxon>
        <taxon>Metazoa</taxon>
        <taxon>Ecdysozoa</taxon>
        <taxon>Arthropoda</taxon>
        <taxon>Hexapoda</taxon>
        <taxon>Insecta</taxon>
        <taxon>Pterygota</taxon>
        <taxon>Palaeoptera</taxon>
        <taxon>Odonata</taxon>
        <taxon>Epiprocta</taxon>
        <taxon>Anisoptera</taxon>
        <taxon>Libelluloidea</taxon>
        <taxon>Libellulidae</taxon>
        <taxon>Ladona</taxon>
    </lineage>
</organism>
<feature type="region of interest" description="Disordered" evidence="1">
    <location>
        <begin position="130"/>
        <end position="161"/>
    </location>
</feature>
<reference evidence="3" key="1">
    <citation type="submission" date="2013-04" db="EMBL/GenBank/DDBJ databases">
        <authorList>
            <person name="Qu J."/>
            <person name="Murali S.C."/>
            <person name="Bandaranaike D."/>
            <person name="Bellair M."/>
            <person name="Blankenburg K."/>
            <person name="Chao H."/>
            <person name="Dinh H."/>
            <person name="Doddapaneni H."/>
            <person name="Downs B."/>
            <person name="Dugan-Rocha S."/>
            <person name="Elkadiri S."/>
            <person name="Gnanaolivu R.D."/>
            <person name="Hernandez B."/>
            <person name="Javaid M."/>
            <person name="Jayaseelan J.C."/>
            <person name="Lee S."/>
            <person name="Li M."/>
            <person name="Ming W."/>
            <person name="Munidasa M."/>
            <person name="Muniz J."/>
            <person name="Nguyen L."/>
            <person name="Ongeri F."/>
            <person name="Osuji N."/>
            <person name="Pu L.-L."/>
            <person name="Puazo M."/>
            <person name="Qu C."/>
            <person name="Quiroz J."/>
            <person name="Raj R."/>
            <person name="Weissenberger G."/>
            <person name="Xin Y."/>
            <person name="Zou X."/>
            <person name="Han Y."/>
            <person name="Richards S."/>
            <person name="Worley K."/>
            <person name="Muzny D."/>
            <person name="Gibbs R."/>
        </authorList>
    </citation>
    <scope>NUCLEOTIDE SEQUENCE</scope>
    <source>
        <strain evidence="3">Sampled in the wild</strain>
    </source>
</reference>
<dbReference type="EMBL" id="KZ308679">
    <property type="protein sequence ID" value="KAG8232997.1"/>
    <property type="molecule type" value="Genomic_DNA"/>
</dbReference>
<evidence type="ECO:0000313" key="4">
    <source>
        <dbReference type="Proteomes" id="UP000792457"/>
    </source>
</evidence>